<accession>A0A1Z5T5U6</accession>
<keyword evidence="2" id="KW-0732">Signal</keyword>
<feature type="region of interest" description="Disordered" evidence="1">
    <location>
        <begin position="29"/>
        <end position="49"/>
    </location>
</feature>
<dbReference type="OrthoDB" id="3844985at2759"/>
<name>A0A1Z5T5U6_HORWE</name>
<sequence>MIAFTFSTCLTLILTCVSGSLRWLSTTPTTVDSTSATENDGELDGDTDHEGEPAIWSSNLIDAFRNEITSTGACERRQAWHDLSDALLLSLSINQIVASISLWACLLKTYGVRSTDYHVEIVINMSAASAFSQLSVPWVLRRPSYLGTRMRLALCSILCPLHVPTFAVQVALTGIADYECSLYCCLFGAVLYLCTLIIGTKKSRDSATNCDGCEIPEEIRMITTLCTSHVIVIWHLYQALATKYARSWSVFEQCSVNPPEDDEWTSGNILAVAMLVALVLPAFDFQNNSAPPCLRATTIGRFSLAFTFCIS</sequence>
<proteinExistence type="predicted"/>
<evidence type="ECO:0000256" key="2">
    <source>
        <dbReference type="SAM" id="SignalP"/>
    </source>
</evidence>
<reference evidence="3 4" key="1">
    <citation type="submission" date="2017-01" db="EMBL/GenBank/DDBJ databases">
        <title>The recent genome duplication of the halophilic yeast Hortaea werneckii: insights from long-read sequencing.</title>
        <authorList>
            <person name="Sinha S."/>
            <person name="Flibotte S."/>
            <person name="Neira M."/>
            <person name="Lenassi M."/>
            <person name="Gostincar C."/>
            <person name="Stajich J.E."/>
            <person name="Nislow C.E."/>
        </authorList>
    </citation>
    <scope>NUCLEOTIDE SEQUENCE [LARGE SCALE GENOMIC DNA]</scope>
    <source>
        <strain evidence="3 4">EXF-2000</strain>
    </source>
</reference>
<dbReference type="InParanoid" id="A0A1Z5T5U6"/>
<evidence type="ECO:0000313" key="4">
    <source>
        <dbReference type="Proteomes" id="UP000194280"/>
    </source>
</evidence>
<evidence type="ECO:0000313" key="3">
    <source>
        <dbReference type="EMBL" id="OTA31413.1"/>
    </source>
</evidence>
<evidence type="ECO:0008006" key="5">
    <source>
        <dbReference type="Google" id="ProtNLM"/>
    </source>
</evidence>
<dbReference type="Proteomes" id="UP000194280">
    <property type="component" value="Unassembled WGS sequence"/>
</dbReference>
<comment type="caution">
    <text evidence="3">The sequence shown here is derived from an EMBL/GenBank/DDBJ whole genome shotgun (WGS) entry which is preliminary data.</text>
</comment>
<evidence type="ECO:0000256" key="1">
    <source>
        <dbReference type="SAM" id="MobiDB-lite"/>
    </source>
</evidence>
<dbReference type="STRING" id="1157616.A0A1Z5T5U6"/>
<feature type="chain" id="PRO_5012735345" description="Solute carrier family 40 protein" evidence="2">
    <location>
        <begin position="20"/>
        <end position="311"/>
    </location>
</feature>
<dbReference type="AlphaFoldDB" id="A0A1Z5T5U6"/>
<dbReference type="EMBL" id="MUNK01000115">
    <property type="protein sequence ID" value="OTA31413.1"/>
    <property type="molecule type" value="Genomic_DNA"/>
</dbReference>
<dbReference type="VEuPathDB" id="FungiDB:BTJ68_07692"/>
<feature type="signal peptide" evidence="2">
    <location>
        <begin position="1"/>
        <end position="19"/>
    </location>
</feature>
<organism evidence="3 4">
    <name type="scientific">Hortaea werneckii EXF-2000</name>
    <dbReference type="NCBI Taxonomy" id="1157616"/>
    <lineage>
        <taxon>Eukaryota</taxon>
        <taxon>Fungi</taxon>
        <taxon>Dikarya</taxon>
        <taxon>Ascomycota</taxon>
        <taxon>Pezizomycotina</taxon>
        <taxon>Dothideomycetes</taxon>
        <taxon>Dothideomycetidae</taxon>
        <taxon>Mycosphaerellales</taxon>
        <taxon>Teratosphaeriaceae</taxon>
        <taxon>Hortaea</taxon>
    </lineage>
</organism>
<keyword evidence="4" id="KW-1185">Reference proteome</keyword>
<protein>
    <recommendedName>
        <fullName evidence="5">Solute carrier family 40 protein</fullName>
    </recommendedName>
</protein>
<gene>
    <name evidence="3" type="ORF">BTJ68_07692</name>
</gene>